<dbReference type="STRING" id="1391627.SAMN05216464_106222"/>
<gene>
    <name evidence="2" type="ORF">SAMN05216464_106222</name>
</gene>
<evidence type="ECO:0000313" key="3">
    <source>
        <dbReference type="Proteomes" id="UP000199072"/>
    </source>
</evidence>
<name>A0A1G7D3E0_9SPHI</name>
<proteinExistence type="predicted"/>
<dbReference type="Proteomes" id="UP000199072">
    <property type="component" value="Unassembled WGS sequence"/>
</dbReference>
<feature type="chain" id="PRO_5011580139" description="DUF4251 domain-containing protein" evidence="1">
    <location>
        <begin position="24"/>
        <end position="164"/>
    </location>
</feature>
<keyword evidence="1" id="KW-0732">Signal</keyword>
<evidence type="ECO:0000313" key="2">
    <source>
        <dbReference type="EMBL" id="SDE46027.1"/>
    </source>
</evidence>
<dbReference type="OrthoDB" id="794197at2"/>
<dbReference type="RefSeq" id="WP_091150127.1">
    <property type="nucleotide sequence ID" value="NZ_FNAI01000006.1"/>
</dbReference>
<reference evidence="2 3" key="1">
    <citation type="submission" date="2016-10" db="EMBL/GenBank/DDBJ databases">
        <authorList>
            <person name="de Groot N.N."/>
        </authorList>
    </citation>
    <scope>NUCLEOTIDE SEQUENCE [LARGE SCALE GENOMIC DNA]</scope>
    <source>
        <strain evidence="2 3">47C3B</strain>
    </source>
</reference>
<protein>
    <recommendedName>
        <fullName evidence="4">DUF4251 domain-containing protein</fullName>
    </recommendedName>
</protein>
<feature type="signal peptide" evidence="1">
    <location>
        <begin position="1"/>
        <end position="23"/>
    </location>
</feature>
<evidence type="ECO:0008006" key="4">
    <source>
        <dbReference type="Google" id="ProtNLM"/>
    </source>
</evidence>
<sequence>MKKSTILPLFCLALLFFSCTKKAVDVIAKTYFEADADGVKIQGDISSKKFKIFTNDVDSTAIIATIAGETGMSLEMHLKETGKGTYFVWGNQVQLTKRSTSGDIIKQYVAMPTNRNKITITDVDASSNIITGKFNFSLQKNYSANGSIADSVVFTNGKFAVKLP</sequence>
<dbReference type="PROSITE" id="PS51257">
    <property type="entry name" value="PROKAR_LIPOPROTEIN"/>
    <property type="match status" value="1"/>
</dbReference>
<keyword evidence="3" id="KW-1185">Reference proteome</keyword>
<organism evidence="2 3">
    <name type="scientific">Mucilaginibacter pineti</name>
    <dbReference type="NCBI Taxonomy" id="1391627"/>
    <lineage>
        <taxon>Bacteria</taxon>
        <taxon>Pseudomonadati</taxon>
        <taxon>Bacteroidota</taxon>
        <taxon>Sphingobacteriia</taxon>
        <taxon>Sphingobacteriales</taxon>
        <taxon>Sphingobacteriaceae</taxon>
        <taxon>Mucilaginibacter</taxon>
    </lineage>
</organism>
<accession>A0A1G7D3E0</accession>
<dbReference type="AlphaFoldDB" id="A0A1G7D3E0"/>
<evidence type="ECO:0000256" key="1">
    <source>
        <dbReference type="SAM" id="SignalP"/>
    </source>
</evidence>
<dbReference type="EMBL" id="FNAI01000006">
    <property type="protein sequence ID" value="SDE46027.1"/>
    <property type="molecule type" value="Genomic_DNA"/>
</dbReference>